<evidence type="ECO:0000256" key="5">
    <source>
        <dbReference type="ARBA" id="ARBA00022989"/>
    </source>
</evidence>
<evidence type="ECO:0000313" key="12">
    <source>
        <dbReference type="Proteomes" id="UP000050792"/>
    </source>
</evidence>
<comment type="similarity">
    <text evidence="2 8">Belongs to the anoctamin family.</text>
</comment>
<keyword evidence="5 8" id="KW-1133">Transmembrane helix</keyword>
<feature type="transmembrane region" description="Helical" evidence="8">
    <location>
        <begin position="612"/>
        <end position="635"/>
    </location>
</feature>
<proteinExistence type="inferred from homology"/>
<evidence type="ECO:0000256" key="2">
    <source>
        <dbReference type="ARBA" id="ARBA00009671"/>
    </source>
</evidence>
<name>A0AA85GCI1_9TREM</name>
<dbReference type="GO" id="GO:0005254">
    <property type="term" value="F:chloride channel activity"/>
    <property type="evidence" value="ECO:0007669"/>
    <property type="project" value="TreeGrafter"/>
</dbReference>
<evidence type="ECO:0000313" key="13">
    <source>
        <dbReference type="WBParaSite" id="SRDH1_89420.1"/>
    </source>
</evidence>
<dbReference type="Pfam" id="PF16178">
    <property type="entry name" value="Anoct_dimer"/>
    <property type="match status" value="3"/>
</dbReference>
<comment type="caution">
    <text evidence="8">Lacks conserved residue(s) required for the propagation of feature annotation.</text>
</comment>
<keyword evidence="4 8" id="KW-0812">Transmembrane</keyword>
<feature type="transmembrane region" description="Helical" evidence="8">
    <location>
        <begin position="948"/>
        <end position="978"/>
    </location>
</feature>
<dbReference type="InterPro" id="IPR007632">
    <property type="entry name" value="Anoctamin"/>
</dbReference>
<dbReference type="InterPro" id="IPR009069">
    <property type="entry name" value="Cys_alpha_HP_mot_SF"/>
</dbReference>
<dbReference type="GO" id="GO:0005886">
    <property type="term" value="C:plasma membrane"/>
    <property type="evidence" value="ECO:0007669"/>
    <property type="project" value="UniProtKB-SubCell"/>
</dbReference>
<reference evidence="12" key="1">
    <citation type="submission" date="2022-06" db="EMBL/GenBank/DDBJ databases">
        <authorList>
            <person name="Berger JAMES D."/>
            <person name="Berger JAMES D."/>
        </authorList>
    </citation>
    <scope>NUCLEOTIDE SEQUENCE [LARGE SCALE GENOMIC DNA]</scope>
</reference>
<evidence type="ECO:0000259" key="11">
    <source>
        <dbReference type="Pfam" id="PF16178"/>
    </source>
</evidence>
<comment type="subcellular location">
    <subcellularLocation>
        <location evidence="1">Cell membrane</location>
        <topology evidence="1">Multi-pass membrane protein</topology>
    </subcellularLocation>
    <subcellularLocation>
        <location evidence="8">Membrane</location>
        <topology evidence="8">Multi-pass membrane protein</topology>
    </subcellularLocation>
</comment>
<feature type="domain" description="Anoctamin dimerisation" evidence="11">
    <location>
        <begin position="320"/>
        <end position="397"/>
    </location>
</feature>
<evidence type="ECO:0000256" key="8">
    <source>
        <dbReference type="RuleBase" id="RU280814"/>
    </source>
</evidence>
<evidence type="ECO:0000256" key="7">
    <source>
        <dbReference type="ARBA" id="ARBA00023180"/>
    </source>
</evidence>
<accession>A0AA85GCI1</accession>
<feature type="transmembrane region" description="Helical" evidence="8">
    <location>
        <begin position="490"/>
        <end position="508"/>
    </location>
</feature>
<feature type="domain" description="Anoctamin transmembrane" evidence="10">
    <location>
        <begin position="400"/>
        <end position="989"/>
    </location>
</feature>
<dbReference type="AlphaFoldDB" id="A0AA85GCI1"/>
<feature type="transmembrane region" description="Helical" evidence="8">
    <location>
        <begin position="408"/>
        <end position="435"/>
    </location>
</feature>
<feature type="transmembrane region" description="Helical" evidence="8">
    <location>
        <begin position="809"/>
        <end position="835"/>
    </location>
</feature>
<dbReference type="SUPFAM" id="SSF47072">
    <property type="entry name" value="Cysteine alpha-hairpin motif"/>
    <property type="match status" value="1"/>
</dbReference>
<protein>
    <recommendedName>
        <fullName evidence="8">Anoctamin</fullName>
    </recommendedName>
</protein>
<feature type="transmembrane region" description="Helical" evidence="8">
    <location>
        <begin position="567"/>
        <end position="592"/>
    </location>
</feature>
<evidence type="ECO:0000259" key="10">
    <source>
        <dbReference type="Pfam" id="PF04547"/>
    </source>
</evidence>
<evidence type="ECO:0000256" key="6">
    <source>
        <dbReference type="ARBA" id="ARBA00023136"/>
    </source>
</evidence>
<feature type="domain" description="Anoctamin dimerisation" evidence="11">
    <location>
        <begin position="175"/>
        <end position="281"/>
    </location>
</feature>
<dbReference type="Pfam" id="PF04547">
    <property type="entry name" value="Anoctamin"/>
    <property type="match status" value="1"/>
</dbReference>
<dbReference type="PANTHER" id="PTHR12308">
    <property type="entry name" value="ANOCTAMIN"/>
    <property type="match status" value="1"/>
</dbReference>
<feature type="region of interest" description="Disordered" evidence="9">
    <location>
        <begin position="125"/>
        <end position="155"/>
    </location>
</feature>
<feature type="region of interest" description="Disordered" evidence="9">
    <location>
        <begin position="1212"/>
        <end position="1238"/>
    </location>
</feature>
<organism evidence="12 13">
    <name type="scientific">Schistosoma rodhaini</name>
    <dbReference type="NCBI Taxonomy" id="6188"/>
    <lineage>
        <taxon>Eukaryota</taxon>
        <taxon>Metazoa</taxon>
        <taxon>Spiralia</taxon>
        <taxon>Lophotrochozoa</taxon>
        <taxon>Platyhelminthes</taxon>
        <taxon>Trematoda</taxon>
        <taxon>Digenea</taxon>
        <taxon>Strigeidida</taxon>
        <taxon>Schistosomatoidea</taxon>
        <taxon>Schistosomatidae</taxon>
        <taxon>Schistosoma</taxon>
    </lineage>
</organism>
<evidence type="ECO:0000256" key="1">
    <source>
        <dbReference type="ARBA" id="ARBA00004651"/>
    </source>
</evidence>
<evidence type="ECO:0000256" key="9">
    <source>
        <dbReference type="SAM" id="MobiDB-lite"/>
    </source>
</evidence>
<dbReference type="InterPro" id="IPR049452">
    <property type="entry name" value="Anoctamin_TM"/>
</dbReference>
<keyword evidence="3" id="KW-1003">Cell membrane</keyword>
<reference evidence="13" key="2">
    <citation type="submission" date="2023-11" db="UniProtKB">
        <authorList>
            <consortium name="WormBaseParasite"/>
        </authorList>
    </citation>
    <scope>IDENTIFICATION</scope>
</reference>
<sequence length="1252" mass="144526">MLANQNLYKCYIQEVQGQSQGGKLSRMDSEVGCVTSTYTSTNPELYFRDGKRRTDYVLAYRFSTSKYHDQSRRLLFLNELAKQKIEIEVEDSNGNLLGATVASNEDDFPSLTLKPSFIHVQNSAPLQPEEHTESLMPNSSIDYIEPDKPTDTSPPSCMDRYRQQALDDKTILMTPDNLVFVKLHASWEAMTYYAEYLKMRKPLRQLVNPTPKTSVFKDFLKCLRTDKNIIKPIDTCYTWPFSMNRQYLFDIPENKDEFFTAVERALVLDHILRRTGYKSEDLVNTEDLYEPSISDIVTSHDLADENSGSSNQANSLYVMATKNLGITKLISDGIFSAAYPLHEPTKKLSLITLQQNTITPSCYGPAGSTLEPTEFNNRILLQRYWASYKMLFKCQPMSYIRYYFGEAVAFYFAWLGFYTAWLLPIAILGIIVFLIGLLDLKSDSIIHEVCDLGQNIYMCPLCKSPKCEFWTLNRSCLRTKLMRLVDHEGTVLFAVVMSLWAVIFFEMWKRKQVSLAYRWNVYSLEPMHQPPRPEFMALLSKRCPRKVNSLTGYVEPFIPFWRRKVPIILVSFSTVLLTVILTLAFLVGVVLYKLVIKAILYRHHNPMVQSTAGMIATMTGSFVNLVTIFFLKLIYDRMATKLTDIEHHRTQVEYDNSLTLKLYLLQFVNYYSSIFYIAFIQGPTSAVPGSEHILIQSTGCDQGDCLFELFIQLVIIMVGKQIFGFIQESLMPVLWKLVFKFRSMERSSNYVNHNHNMNSINFNESNPVTTSLLPAKYSSLSGRNILCRADFNMLDPGSRPLFNEYLEMMIQYGFITMFVPAFPLAPLFGLLNNLFEIRGDAKKLVNQYRRPVLERVQTIGIWLSIITVLASIAIRTNACIIAFTTQFIDRCVYRYTYSPDGTMKGFVNFTLSYMSTTRFDVPTNETYCRYDAYRSPPWSSEPYVFTSIYYHVLAAKFIFVFTFETIATILTNVIMAAVPDVPKRVRRKIFHESNITNAIILNAEVGNQQYNNAITKDVNFQKIVLLKEQHEKLQSSNYNIKNNELIANNDREGNNDRNKLRSQSLVYKYVSFERLSPVTPSTQSIRLNVPNLHDNRPSIGFENLNNHNNSNVTFNFVFRFNLHMKLTDTCSKLYKRSTTHFPDLQYYKYDFRRATVLKNSVVGKGDRTKRAVCVEEMLAMLACLKESDFDQHPCTQVIDTFNRCVHVMEDKRRATRDGQKPEIVSPTDSSRRPFNRLSSKQVTELLRRFPEP</sequence>
<evidence type="ECO:0000256" key="4">
    <source>
        <dbReference type="ARBA" id="ARBA00022692"/>
    </source>
</evidence>
<dbReference type="PANTHER" id="PTHR12308:SF83">
    <property type="entry name" value="ANOCTAMIN"/>
    <property type="match status" value="1"/>
</dbReference>
<dbReference type="GO" id="GO:0046983">
    <property type="term" value="F:protein dimerization activity"/>
    <property type="evidence" value="ECO:0007669"/>
    <property type="project" value="InterPro"/>
</dbReference>
<feature type="domain" description="Anoctamin dimerisation" evidence="11">
    <location>
        <begin position="46"/>
        <end position="93"/>
    </location>
</feature>
<keyword evidence="12" id="KW-1185">Reference proteome</keyword>
<keyword evidence="7" id="KW-0325">Glycoprotein</keyword>
<keyword evidence="6 8" id="KW-0472">Membrane</keyword>
<evidence type="ECO:0000256" key="3">
    <source>
        <dbReference type="ARBA" id="ARBA00022475"/>
    </source>
</evidence>
<feature type="transmembrane region" description="Helical" evidence="8">
    <location>
        <begin position="856"/>
        <end position="874"/>
    </location>
</feature>
<dbReference type="Proteomes" id="UP000050792">
    <property type="component" value="Unassembled WGS sequence"/>
</dbReference>
<dbReference type="InterPro" id="IPR032394">
    <property type="entry name" value="Anoct_dimer"/>
</dbReference>
<dbReference type="WBParaSite" id="SRDH1_89420.1">
    <property type="protein sequence ID" value="SRDH1_89420.1"/>
    <property type="gene ID" value="SRDH1_89420"/>
</dbReference>